<accession>A0A2J6Q7D1</accession>
<dbReference type="AlphaFoldDB" id="A0A2J6Q7D1"/>
<feature type="domain" description="Heterokaryon incompatibility" evidence="1">
    <location>
        <begin position="98"/>
        <end position="276"/>
    </location>
</feature>
<keyword evidence="3" id="KW-1185">Reference proteome</keyword>
<dbReference type="PANTHER" id="PTHR33112">
    <property type="entry name" value="DOMAIN PROTEIN, PUTATIVE-RELATED"/>
    <property type="match status" value="1"/>
</dbReference>
<dbReference type="PANTHER" id="PTHR33112:SF9">
    <property type="entry name" value="HETEROKARYON INCOMPATIBILITY DOMAIN-CONTAINING PROTEIN"/>
    <property type="match status" value="1"/>
</dbReference>
<organism evidence="2 3">
    <name type="scientific">Hyaloscypha hepaticicola</name>
    <dbReference type="NCBI Taxonomy" id="2082293"/>
    <lineage>
        <taxon>Eukaryota</taxon>
        <taxon>Fungi</taxon>
        <taxon>Dikarya</taxon>
        <taxon>Ascomycota</taxon>
        <taxon>Pezizomycotina</taxon>
        <taxon>Leotiomycetes</taxon>
        <taxon>Helotiales</taxon>
        <taxon>Hyaloscyphaceae</taxon>
        <taxon>Hyaloscypha</taxon>
    </lineage>
</organism>
<dbReference type="Pfam" id="PF06985">
    <property type="entry name" value="HET"/>
    <property type="match status" value="1"/>
</dbReference>
<evidence type="ECO:0000313" key="3">
    <source>
        <dbReference type="Proteomes" id="UP000235672"/>
    </source>
</evidence>
<dbReference type="OrthoDB" id="5347061at2759"/>
<dbReference type="STRING" id="1745343.A0A2J6Q7D1"/>
<dbReference type="InterPro" id="IPR010730">
    <property type="entry name" value="HET"/>
</dbReference>
<reference evidence="2 3" key="1">
    <citation type="submission" date="2016-05" db="EMBL/GenBank/DDBJ databases">
        <title>A degradative enzymes factory behind the ericoid mycorrhizal symbiosis.</title>
        <authorList>
            <consortium name="DOE Joint Genome Institute"/>
            <person name="Martino E."/>
            <person name="Morin E."/>
            <person name="Grelet G."/>
            <person name="Kuo A."/>
            <person name="Kohler A."/>
            <person name="Daghino S."/>
            <person name="Barry K."/>
            <person name="Choi C."/>
            <person name="Cichocki N."/>
            <person name="Clum A."/>
            <person name="Copeland A."/>
            <person name="Hainaut M."/>
            <person name="Haridas S."/>
            <person name="Labutti K."/>
            <person name="Lindquist E."/>
            <person name="Lipzen A."/>
            <person name="Khouja H.-R."/>
            <person name="Murat C."/>
            <person name="Ohm R."/>
            <person name="Olson A."/>
            <person name="Spatafora J."/>
            <person name="Veneault-Fourrey C."/>
            <person name="Henrissat B."/>
            <person name="Grigoriev I."/>
            <person name="Martin F."/>
            <person name="Perotto S."/>
        </authorList>
    </citation>
    <scope>NUCLEOTIDE SEQUENCE [LARGE SCALE GENOMIC DNA]</scope>
    <source>
        <strain evidence="2 3">UAMH 7357</strain>
    </source>
</reference>
<name>A0A2J6Q7D1_9HELO</name>
<dbReference type="EMBL" id="KZ613478">
    <property type="protein sequence ID" value="PMD22176.1"/>
    <property type="molecule type" value="Genomic_DNA"/>
</dbReference>
<sequence length="590" mass="67075">MGIPYDPYIFSDQLLENAWSGLQVHQPILSDSGSDECIRKIGEWLNACENEHLRCLRAPRALQNDSLGHLTARRVIDLGDPDNIYPRLVSTGSPVRRWTALSYCWGGRSSFITTKANVEQREQIIPWASIPATFQDAMTLTHRLGIRYIWIDAVCIIQDSPEDWLAEAEKMGNIYQDARFVIAADWAPSCDSGIFSTRQRHSLAIDVDLSIYETSHARQKIFVEKGSSQDFTSHQSDPSQWHTGAFLRHSVLESNSRALNKRWLNPTLRRAWCFQERLLATRILHFTAAELIWECKTKIDCECGIRHSSGNTLKQNLDNTLERLAAPDHAELASSRTTASKMWWNLVIEYSWCNLTFRSDRLPAISAMARLFPALGTYWEGMWRQELPLSLLWREEFLEDPDVQPSLENEKPTAPSWSWASALYPIQESDWSHDQITTEVVDVLAPPSVDPKTYGQIYDRSFRLRGPVLGGILRYIPDSWFKKPMIQLRIVLDDGNTAPGMDFESSKLRFHADHRLSFDDKQGAITEMEVTCLAIKSTISAEHGRVFDCLVLRLSAPGEGTRVRVGMATCIDSPLESKSVFTRVSEVKIA</sequence>
<proteinExistence type="predicted"/>
<dbReference type="Proteomes" id="UP000235672">
    <property type="component" value="Unassembled WGS sequence"/>
</dbReference>
<protein>
    <submittedName>
        <fullName evidence="2">HET-domain-containing protein</fullName>
    </submittedName>
</protein>
<gene>
    <name evidence="2" type="ORF">NA56DRAFT_96143</name>
</gene>
<evidence type="ECO:0000313" key="2">
    <source>
        <dbReference type="EMBL" id="PMD22176.1"/>
    </source>
</evidence>
<evidence type="ECO:0000259" key="1">
    <source>
        <dbReference type="Pfam" id="PF06985"/>
    </source>
</evidence>